<keyword evidence="3" id="KW-1185">Reference proteome</keyword>
<evidence type="ECO:0000313" key="2">
    <source>
        <dbReference type="EMBL" id="KDQ10290.1"/>
    </source>
</evidence>
<evidence type="ECO:0000256" key="1">
    <source>
        <dbReference type="SAM" id="Phobius"/>
    </source>
</evidence>
<dbReference type="EMBL" id="KL198069">
    <property type="protein sequence ID" value="KDQ10290.1"/>
    <property type="molecule type" value="Genomic_DNA"/>
</dbReference>
<dbReference type="AlphaFoldDB" id="A0A067M6G8"/>
<reference evidence="3" key="1">
    <citation type="journal article" date="2014" name="Proc. Natl. Acad. Sci. U.S.A.">
        <title>Extensive sampling of basidiomycete genomes demonstrates inadequacy of the white-rot/brown-rot paradigm for wood decay fungi.</title>
        <authorList>
            <person name="Riley R."/>
            <person name="Salamov A.A."/>
            <person name="Brown D.W."/>
            <person name="Nagy L.G."/>
            <person name="Floudas D."/>
            <person name="Held B.W."/>
            <person name="Levasseur A."/>
            <person name="Lombard V."/>
            <person name="Morin E."/>
            <person name="Otillar R."/>
            <person name="Lindquist E.A."/>
            <person name="Sun H."/>
            <person name="LaButti K.M."/>
            <person name="Schmutz J."/>
            <person name="Jabbour D."/>
            <person name="Luo H."/>
            <person name="Baker S.E."/>
            <person name="Pisabarro A.G."/>
            <person name="Walton J.D."/>
            <person name="Blanchette R.A."/>
            <person name="Henrissat B."/>
            <person name="Martin F."/>
            <person name="Cullen D."/>
            <person name="Hibbett D.S."/>
            <person name="Grigoriev I.V."/>
        </authorList>
    </citation>
    <scope>NUCLEOTIDE SEQUENCE [LARGE SCALE GENOMIC DNA]</scope>
    <source>
        <strain evidence="3">FD-172 SS1</strain>
    </source>
</reference>
<protein>
    <submittedName>
        <fullName evidence="2">Uncharacterized protein</fullName>
    </submittedName>
</protein>
<accession>A0A067M6G8</accession>
<dbReference type="HOGENOM" id="CLU_563816_0_0_1"/>
<gene>
    <name evidence="2" type="ORF">BOTBODRAFT_178312</name>
</gene>
<keyword evidence="1" id="KW-0472">Membrane</keyword>
<keyword evidence="1" id="KW-1133">Transmembrane helix</keyword>
<proteinExistence type="predicted"/>
<organism evidence="2 3">
    <name type="scientific">Botryobasidium botryosum (strain FD-172 SS1)</name>
    <dbReference type="NCBI Taxonomy" id="930990"/>
    <lineage>
        <taxon>Eukaryota</taxon>
        <taxon>Fungi</taxon>
        <taxon>Dikarya</taxon>
        <taxon>Basidiomycota</taxon>
        <taxon>Agaricomycotina</taxon>
        <taxon>Agaricomycetes</taxon>
        <taxon>Cantharellales</taxon>
        <taxon>Botryobasidiaceae</taxon>
        <taxon>Botryobasidium</taxon>
    </lineage>
</organism>
<evidence type="ECO:0000313" key="3">
    <source>
        <dbReference type="Proteomes" id="UP000027195"/>
    </source>
</evidence>
<feature type="transmembrane region" description="Helical" evidence="1">
    <location>
        <begin position="427"/>
        <end position="446"/>
    </location>
</feature>
<dbReference type="Proteomes" id="UP000027195">
    <property type="component" value="Unassembled WGS sequence"/>
</dbReference>
<sequence length="506" mass="57255">MYIRRRAARRDFPQAASCTFPIAIIALPLTLTLTDLLALSSDSSSNTAPIIRVISANPIADDLVFHFTIQLQSSPFIHHIFLSAMAQNNQVIDLPAEFYQQINTASLEELINLVFHQDAHSSWRNISDLINVVEFFNCIADHQDYRTVTIEPTDIPFNEHHWFQLHPWTAPGWDIENQSNHSNDADIESNGLLSPFNSPFPSTPDSLPELIPITPPPASPSAFTTSSSGWSSGWNSDIDYAALEQRRKNIAIAARGLFALSICALFPRLVVALVYIWLCSNAADSSWFHSNGDIHYWQLDKRNLFDNFVNSHLSSYCDEDLTNSEPCDDQACELLGHDWLLVDAPDLETANYYSNQFDNLSSDHLTLILPLTLGNSASRSSFKFLLTQKTIPGSYPDTDINDLGPFHTGRATCPIYYVDPAALHDSGLLFFQIYCFLFHPLLFFILDSAYSYIHYPEPIVPGLTTFDLQQQLPFANLEFLRYRSPVLEHIFFTYQFHQTVQHALLL</sequence>
<name>A0A067M6G8_BOTB1</name>
<keyword evidence="1" id="KW-0812">Transmembrane</keyword>
<feature type="transmembrane region" description="Helical" evidence="1">
    <location>
        <begin position="256"/>
        <end position="278"/>
    </location>
</feature>
<dbReference type="InParanoid" id="A0A067M6G8"/>